<protein>
    <submittedName>
        <fullName evidence="7">Efflux RND transporter periplasmic adaptor subunit</fullName>
    </submittedName>
</protein>
<dbReference type="Gene3D" id="2.40.50.100">
    <property type="match status" value="1"/>
</dbReference>
<keyword evidence="8" id="KW-1185">Reference proteome</keyword>
<dbReference type="Gene3D" id="2.40.420.20">
    <property type="match status" value="1"/>
</dbReference>
<dbReference type="GO" id="GO:0060003">
    <property type="term" value="P:copper ion export"/>
    <property type="evidence" value="ECO:0007669"/>
    <property type="project" value="TreeGrafter"/>
</dbReference>
<evidence type="ECO:0000259" key="5">
    <source>
        <dbReference type="Pfam" id="PF25917"/>
    </source>
</evidence>
<dbReference type="AlphaFoldDB" id="A0AAE3GYE6"/>
<dbReference type="NCBIfam" id="TIGR01730">
    <property type="entry name" value="RND_mfp"/>
    <property type="match status" value="1"/>
</dbReference>
<dbReference type="RefSeq" id="WP_255035228.1">
    <property type="nucleotide sequence ID" value="NZ_RJUF01000001.1"/>
</dbReference>
<name>A0AAE3GYE6_9BACT</name>
<evidence type="ECO:0000256" key="2">
    <source>
        <dbReference type="ARBA" id="ARBA00022448"/>
    </source>
</evidence>
<keyword evidence="2" id="KW-0813">Transport</keyword>
<evidence type="ECO:0000256" key="4">
    <source>
        <dbReference type="SAM" id="SignalP"/>
    </source>
</evidence>
<comment type="caution">
    <text evidence="7">The sequence shown here is derived from an EMBL/GenBank/DDBJ whole genome shotgun (WGS) entry which is preliminary data.</text>
</comment>
<sequence length="409" mass="45294">MKINHQYKFLLVIFSLFLFVSCNKKAAETVTEEEHHDETGVVELTPMQVKSAQIVFGIFEKKNLSEVITANGYTKLPPQNQADVSVFLGGIIKTIAVIEGQFVKKGQTLATFQSMEFNNIRLAKAKLTEELQQAKVSKDFLELEFARQKELSDENVTAKKTFQKINTELETIKNKIKNTENQIIILDQNLSLGGNDNASILSIVAPISGYITEVKVKIGSSISANNTLFSIVDNSKMHVDLLVYEKDLFRIKVGQSVRFVLTNQGNQEIIGRIFSVGKAFQNESKSVAVHADINNSTIGLIPGMYVNALIDIGKNDVETLPIDAIAKAEGKEFIFIQEEHDEEPKSKGQEVDTGVHFKRIEVKTGTTQLGFVQVTPLQEIPAGAKIVAKGAYYLQSTMSNSEGGDEHNH</sequence>
<dbReference type="Pfam" id="PF25954">
    <property type="entry name" value="Beta-barrel_RND_2"/>
    <property type="match status" value="1"/>
</dbReference>
<evidence type="ECO:0000313" key="8">
    <source>
        <dbReference type="Proteomes" id="UP001204144"/>
    </source>
</evidence>
<dbReference type="SUPFAM" id="SSF111369">
    <property type="entry name" value="HlyD-like secretion proteins"/>
    <property type="match status" value="1"/>
</dbReference>
<feature type="coiled-coil region" evidence="3">
    <location>
        <begin position="124"/>
        <end position="189"/>
    </location>
</feature>
<dbReference type="PANTHER" id="PTHR30097">
    <property type="entry name" value="CATION EFFLUX SYSTEM PROTEIN CUSB"/>
    <property type="match status" value="1"/>
</dbReference>
<feature type="domain" description="Multidrug resistance protein MdtA-like barrel-sandwich hybrid" evidence="5">
    <location>
        <begin position="80"/>
        <end position="233"/>
    </location>
</feature>
<keyword evidence="4" id="KW-0732">Signal</keyword>
<dbReference type="Proteomes" id="UP001204144">
    <property type="component" value="Unassembled WGS sequence"/>
</dbReference>
<feature type="signal peptide" evidence="4">
    <location>
        <begin position="1"/>
        <end position="26"/>
    </location>
</feature>
<accession>A0AAE3GYE6</accession>
<proteinExistence type="inferred from homology"/>
<evidence type="ECO:0000256" key="1">
    <source>
        <dbReference type="ARBA" id="ARBA00009477"/>
    </source>
</evidence>
<dbReference type="GO" id="GO:0015679">
    <property type="term" value="P:plasma membrane copper ion transport"/>
    <property type="evidence" value="ECO:0007669"/>
    <property type="project" value="TreeGrafter"/>
</dbReference>
<dbReference type="Gene3D" id="2.40.30.170">
    <property type="match status" value="1"/>
</dbReference>
<evidence type="ECO:0000313" key="7">
    <source>
        <dbReference type="EMBL" id="MCP9761492.1"/>
    </source>
</evidence>
<dbReference type="InterPro" id="IPR051909">
    <property type="entry name" value="MFP_Cation_Efflux"/>
</dbReference>
<dbReference type="InterPro" id="IPR006143">
    <property type="entry name" value="RND_pump_MFP"/>
</dbReference>
<organism evidence="7 8">
    <name type="scientific">Lacihabitans soyangensis</name>
    <dbReference type="NCBI Taxonomy" id="869394"/>
    <lineage>
        <taxon>Bacteria</taxon>
        <taxon>Pseudomonadati</taxon>
        <taxon>Bacteroidota</taxon>
        <taxon>Cytophagia</taxon>
        <taxon>Cytophagales</taxon>
        <taxon>Leadbetterellaceae</taxon>
        <taxon>Lacihabitans</taxon>
    </lineage>
</organism>
<dbReference type="GO" id="GO:0030313">
    <property type="term" value="C:cell envelope"/>
    <property type="evidence" value="ECO:0007669"/>
    <property type="project" value="TreeGrafter"/>
</dbReference>
<dbReference type="InterPro" id="IPR058792">
    <property type="entry name" value="Beta-barrel_RND_2"/>
</dbReference>
<feature type="domain" description="CusB-like beta-barrel" evidence="6">
    <location>
        <begin position="241"/>
        <end position="308"/>
    </location>
</feature>
<keyword evidence="3" id="KW-0175">Coiled coil</keyword>
<dbReference type="InterPro" id="IPR058625">
    <property type="entry name" value="MdtA-like_BSH"/>
</dbReference>
<evidence type="ECO:0000259" key="6">
    <source>
        <dbReference type="Pfam" id="PF25954"/>
    </source>
</evidence>
<evidence type="ECO:0000256" key="3">
    <source>
        <dbReference type="SAM" id="Coils"/>
    </source>
</evidence>
<dbReference type="GO" id="GO:0022857">
    <property type="term" value="F:transmembrane transporter activity"/>
    <property type="evidence" value="ECO:0007669"/>
    <property type="project" value="InterPro"/>
</dbReference>
<dbReference type="EMBL" id="RJUF01000001">
    <property type="protein sequence ID" value="MCP9761492.1"/>
    <property type="molecule type" value="Genomic_DNA"/>
</dbReference>
<reference evidence="7 8" key="1">
    <citation type="submission" date="2018-11" db="EMBL/GenBank/DDBJ databases">
        <title>Novel bacteria species description.</title>
        <authorList>
            <person name="Han J.-H."/>
        </authorList>
    </citation>
    <scope>NUCLEOTIDE SEQUENCE [LARGE SCALE GENOMIC DNA]</scope>
    <source>
        <strain evidence="7 8">KCTC23259</strain>
    </source>
</reference>
<comment type="similarity">
    <text evidence="1">Belongs to the membrane fusion protein (MFP) (TC 8.A.1) family.</text>
</comment>
<dbReference type="PANTHER" id="PTHR30097:SF4">
    <property type="entry name" value="SLR6042 PROTEIN"/>
    <property type="match status" value="1"/>
</dbReference>
<feature type="chain" id="PRO_5041989641" evidence="4">
    <location>
        <begin position="27"/>
        <end position="409"/>
    </location>
</feature>
<dbReference type="PROSITE" id="PS51257">
    <property type="entry name" value="PROKAR_LIPOPROTEIN"/>
    <property type="match status" value="1"/>
</dbReference>
<dbReference type="Pfam" id="PF25917">
    <property type="entry name" value="BSH_RND"/>
    <property type="match status" value="1"/>
</dbReference>
<dbReference type="GO" id="GO:0016020">
    <property type="term" value="C:membrane"/>
    <property type="evidence" value="ECO:0007669"/>
    <property type="project" value="InterPro"/>
</dbReference>
<gene>
    <name evidence="7" type="ORF">EGI31_00885</name>
</gene>